<dbReference type="HOGENOM" id="CLU_018398_3_0_4"/>
<evidence type="ECO:0000256" key="4">
    <source>
        <dbReference type="ARBA" id="ARBA00048391"/>
    </source>
</evidence>
<accession>V9H6J4</accession>
<dbReference type="PANTHER" id="PTHR18895:SF74">
    <property type="entry name" value="MTRF1L RELEASE FACTOR GLUTAMINE METHYLTRANSFERASE"/>
    <property type="match status" value="1"/>
</dbReference>
<dbReference type="HAMAP" id="MF_02126">
    <property type="entry name" value="RF_methyltr_PrmC"/>
    <property type="match status" value="1"/>
</dbReference>
<dbReference type="Pfam" id="PF17827">
    <property type="entry name" value="PrmC_N"/>
    <property type="match status" value="1"/>
</dbReference>
<keyword evidence="2 5" id="KW-0808">Transferase</keyword>
<comment type="caution">
    <text evidence="8">The sequence shown here is derived from an EMBL/GenBank/DDBJ whole genome shotgun (WGS) entry which is preliminary data.</text>
</comment>
<dbReference type="OrthoDB" id="9800643at2"/>
<dbReference type="Pfam" id="PF05175">
    <property type="entry name" value="MTS"/>
    <property type="match status" value="1"/>
</dbReference>
<keyword evidence="9" id="KW-1185">Reference proteome</keyword>
<dbReference type="KEGG" id="smur:BWP33_01715"/>
<dbReference type="Gene3D" id="3.40.50.150">
    <property type="entry name" value="Vaccinia Virus protein VP39"/>
    <property type="match status" value="1"/>
</dbReference>
<dbReference type="FunFam" id="3.40.50.150:FF:000053">
    <property type="entry name" value="Release factor glutamine methyltransferase"/>
    <property type="match status" value="1"/>
</dbReference>
<feature type="binding site" evidence="5">
    <location>
        <position position="134"/>
    </location>
    <ligand>
        <name>S-adenosyl-L-methionine</name>
        <dbReference type="ChEBI" id="CHEBI:59789"/>
    </ligand>
</feature>
<feature type="domain" description="Release factor glutamine methyltransferase N-terminal" evidence="7">
    <location>
        <begin position="15"/>
        <end position="68"/>
    </location>
</feature>
<dbReference type="AlphaFoldDB" id="V9H6J4"/>
<dbReference type="InterPro" id="IPR019874">
    <property type="entry name" value="RF_methyltr_PrmC"/>
</dbReference>
<evidence type="ECO:0000256" key="2">
    <source>
        <dbReference type="ARBA" id="ARBA00022679"/>
    </source>
</evidence>
<dbReference type="EC" id="2.1.1.297" evidence="5"/>
<organism evidence="8 9">
    <name type="scientific">Simonsiella muelleri ATCC 29453</name>
    <dbReference type="NCBI Taxonomy" id="641147"/>
    <lineage>
        <taxon>Bacteria</taxon>
        <taxon>Pseudomonadati</taxon>
        <taxon>Pseudomonadota</taxon>
        <taxon>Betaproteobacteria</taxon>
        <taxon>Neisseriales</taxon>
        <taxon>Neisseriaceae</taxon>
        <taxon>Simonsiella</taxon>
    </lineage>
</organism>
<evidence type="ECO:0000313" key="9">
    <source>
        <dbReference type="Proteomes" id="UP000017813"/>
    </source>
</evidence>
<feature type="binding site" evidence="5">
    <location>
        <position position="161"/>
    </location>
    <ligand>
        <name>S-adenosyl-L-methionine</name>
        <dbReference type="ChEBI" id="CHEBI:59789"/>
    </ligand>
</feature>
<keyword evidence="1 5" id="KW-0489">Methyltransferase</keyword>
<reference evidence="8 9" key="2">
    <citation type="submission" date="2011-10" db="EMBL/GenBank/DDBJ databases">
        <title>The Genome Sequence of Simonsiella muelleri ATCC 29453.</title>
        <authorList>
            <consortium name="The Broad Institute Genome Sequencing Platform"/>
            <consortium name="The Broad Institute Genome Sequencing Center for Infectious Disease"/>
            <person name="Earl A."/>
            <person name="Ward D."/>
            <person name="Feldgarden M."/>
            <person name="Gevers D."/>
            <person name="Izard J."/>
            <person name="Baranova O.V."/>
            <person name="Blanton J.M."/>
            <person name="Tanner A.C."/>
            <person name="Dewhirst F."/>
            <person name="Young S.K."/>
            <person name="Zeng Q."/>
            <person name="Gargeya S."/>
            <person name="Fitzgerald M."/>
            <person name="Haas B."/>
            <person name="Abouelleil A."/>
            <person name="Alvarado L."/>
            <person name="Arachchi H.M."/>
            <person name="Berlin A."/>
            <person name="Brown A."/>
            <person name="Chapman S.B."/>
            <person name="Chen Z."/>
            <person name="Dunbar C."/>
            <person name="Freedman E."/>
            <person name="Gearin G."/>
            <person name="Goldberg J."/>
            <person name="Griggs A."/>
            <person name="Gujja S."/>
            <person name="Heiman D."/>
            <person name="Howarth C."/>
            <person name="Larson L."/>
            <person name="Lui A."/>
            <person name="MacDonald P.J.P."/>
            <person name="Montmayeur A."/>
            <person name="Murphy C."/>
            <person name="Neiman D."/>
            <person name="Pearson M."/>
            <person name="Priest M."/>
            <person name="Roberts A."/>
            <person name="Saif S."/>
            <person name="Shea T."/>
            <person name="Shenoy N."/>
            <person name="Sisk P."/>
            <person name="Stolte C."/>
            <person name="Sykes S."/>
            <person name="Wortman J."/>
            <person name="Nusbaum C."/>
            <person name="Birren B."/>
        </authorList>
    </citation>
    <scope>NUCLEOTIDE SEQUENCE [LARGE SCALE GENOMIC DNA]</scope>
    <source>
        <strain evidence="8 9">ATCC 29453</strain>
    </source>
</reference>
<comment type="similarity">
    <text evidence="5">Belongs to the protein N5-glutamine methyltransferase family. PrmC subfamily.</text>
</comment>
<protein>
    <recommendedName>
        <fullName evidence="5">Release factor glutamine methyltransferase</fullName>
        <shortName evidence="5">RF MTase</shortName>
        <ecNumber evidence="5">2.1.1.297</ecNumber>
    </recommendedName>
    <alternativeName>
        <fullName evidence="5">N5-glutamine methyltransferase PrmC</fullName>
    </alternativeName>
    <alternativeName>
        <fullName evidence="5">Protein-(glutamine-N5) MTase PrmC</fullName>
    </alternativeName>
    <alternativeName>
        <fullName evidence="5">Protein-glutamine N-methyltransferase PrmC</fullName>
    </alternativeName>
</protein>
<dbReference type="InterPro" id="IPR007848">
    <property type="entry name" value="Small_mtfrase_dom"/>
</dbReference>
<dbReference type="InterPro" id="IPR029063">
    <property type="entry name" value="SAM-dependent_MTases_sf"/>
</dbReference>
<dbReference type="eggNOG" id="COG2890">
    <property type="taxonomic scope" value="Bacteria"/>
</dbReference>
<dbReference type="GO" id="GO:0003676">
    <property type="term" value="F:nucleic acid binding"/>
    <property type="evidence" value="ECO:0007669"/>
    <property type="project" value="InterPro"/>
</dbReference>
<keyword evidence="3 5" id="KW-0949">S-adenosyl-L-methionine</keyword>
<dbReference type="Proteomes" id="UP000017813">
    <property type="component" value="Unassembled WGS sequence"/>
</dbReference>
<sequence>MKKTLSQWLATQILPRNESRMLLQHITGYTRAQLITHDQEILTEQQINQLNTLAKRREQGEPMAYLLGTREFYGREFTVSPAVLIPRPETEHLLEAALLRLPENGVLWDLGTGSGILGISTKLERKDSLVFASDLSADALQVAQQNAQHLGADVAFAQGSWFDAARVFRLPENSVDVLVSNPPYIKNNDLHLNQGDLRFEPQTALTDFSDGLAHIRILIKNGKIYLKPNGWLLLEHGYNQAVAIRQLFTQHGYQMIETQPDLAGLDRITFGQMPSN</sequence>
<dbReference type="InterPro" id="IPR004556">
    <property type="entry name" value="HemK-like"/>
</dbReference>
<feature type="domain" description="Methyltransferase small" evidence="6">
    <location>
        <begin position="102"/>
        <end position="190"/>
    </location>
</feature>
<dbReference type="NCBIfam" id="TIGR00536">
    <property type="entry name" value="hemK_fam"/>
    <property type="match status" value="1"/>
</dbReference>
<feature type="binding site" evidence="5">
    <location>
        <begin position="111"/>
        <end position="115"/>
    </location>
    <ligand>
        <name>S-adenosyl-L-methionine</name>
        <dbReference type="ChEBI" id="CHEBI:59789"/>
    </ligand>
</feature>
<comment type="function">
    <text evidence="5">Methylates the class 1 translation termination release factors RF1/PrfA and RF2/PrfB on the glutamine residue of the universally conserved GGQ motif.</text>
</comment>
<dbReference type="PANTHER" id="PTHR18895">
    <property type="entry name" value="HEMK METHYLTRANSFERASE"/>
    <property type="match status" value="1"/>
</dbReference>
<dbReference type="InterPro" id="IPR040758">
    <property type="entry name" value="PrmC_N"/>
</dbReference>
<evidence type="ECO:0000259" key="7">
    <source>
        <dbReference type="Pfam" id="PF17827"/>
    </source>
</evidence>
<dbReference type="NCBIfam" id="TIGR03534">
    <property type="entry name" value="RF_mod_PrmC"/>
    <property type="match status" value="1"/>
</dbReference>
<dbReference type="InterPro" id="IPR050320">
    <property type="entry name" value="N5-glutamine_MTase"/>
</dbReference>
<evidence type="ECO:0000259" key="6">
    <source>
        <dbReference type="Pfam" id="PF05175"/>
    </source>
</evidence>
<dbReference type="GO" id="GO:0102559">
    <property type="term" value="F:peptide chain release factor N(5)-glutamine methyltransferase activity"/>
    <property type="evidence" value="ECO:0007669"/>
    <property type="project" value="UniProtKB-EC"/>
</dbReference>
<feature type="binding site" evidence="5">
    <location>
        <begin position="181"/>
        <end position="184"/>
    </location>
    <ligand>
        <name>substrate</name>
    </ligand>
</feature>
<dbReference type="CDD" id="cd02440">
    <property type="entry name" value="AdoMet_MTases"/>
    <property type="match status" value="1"/>
</dbReference>
<evidence type="ECO:0000313" key="8">
    <source>
        <dbReference type="EMBL" id="EFG31775.1"/>
    </source>
</evidence>
<evidence type="ECO:0000256" key="1">
    <source>
        <dbReference type="ARBA" id="ARBA00022603"/>
    </source>
</evidence>
<reference evidence="8 9" key="1">
    <citation type="submission" date="2010-03" db="EMBL/GenBank/DDBJ databases">
        <authorList>
            <consortium name="The Broad Institute Genome Sequencing Platform"/>
            <person name="Ward D."/>
            <person name="Earl A."/>
            <person name="Feldgarden M."/>
            <person name="Gevers D."/>
            <person name="Young S."/>
            <person name="Zeng Q."/>
            <person name="Koehrsen M."/>
            <person name="Alvarado L."/>
            <person name="Berlin A.M."/>
            <person name="Borenstein D."/>
            <person name="Chapman S.B."/>
            <person name="Chen Z."/>
            <person name="Engels R."/>
            <person name="Freedman E."/>
            <person name="Gellesch M."/>
            <person name="Goldberg J."/>
            <person name="Griggs A."/>
            <person name="Gujja S."/>
            <person name="Heilman E.R."/>
            <person name="Heiman D.I."/>
            <person name="Hepburn T.A."/>
            <person name="Howarth C."/>
            <person name="Jen D."/>
            <person name="Larson L."/>
            <person name="Mehta T."/>
            <person name="Park D."/>
            <person name="Pearson M."/>
            <person name="Richards J."/>
            <person name="Roberts A."/>
            <person name="Saif S."/>
            <person name="Shea T.D."/>
            <person name="Shenoy N."/>
            <person name="Sisk P."/>
            <person name="Stolte C."/>
            <person name="Sykes S.N."/>
            <person name="Walk T."/>
            <person name="White J."/>
            <person name="Yandava C."/>
            <person name="Izard J."/>
            <person name="Baranova O.V."/>
            <person name="Blanton J.M."/>
            <person name="Tanner A.C."/>
            <person name="Dewhirst F."/>
            <person name="Haas B."/>
            <person name="Nusbaum C."/>
            <person name="Birren B."/>
        </authorList>
    </citation>
    <scope>NUCLEOTIDE SEQUENCE [LARGE SCALE GENOMIC DNA]</scope>
    <source>
        <strain evidence="8 9">ATCC 29453</strain>
    </source>
</reference>
<dbReference type="RefSeq" id="WP_002641094.1">
    <property type="nucleotide sequence ID" value="NZ_CP019448.1"/>
</dbReference>
<dbReference type="GO" id="GO:0032259">
    <property type="term" value="P:methylation"/>
    <property type="evidence" value="ECO:0007669"/>
    <property type="project" value="UniProtKB-KW"/>
</dbReference>
<proteinExistence type="inferred from homology"/>
<dbReference type="SUPFAM" id="SSF53335">
    <property type="entry name" value="S-adenosyl-L-methionine-dependent methyltransferases"/>
    <property type="match status" value="1"/>
</dbReference>
<evidence type="ECO:0000256" key="3">
    <source>
        <dbReference type="ARBA" id="ARBA00022691"/>
    </source>
</evidence>
<comment type="catalytic activity">
    <reaction evidence="4 5">
        <text>L-glutaminyl-[peptide chain release factor] + S-adenosyl-L-methionine = N(5)-methyl-L-glutaminyl-[peptide chain release factor] + S-adenosyl-L-homocysteine + H(+)</text>
        <dbReference type="Rhea" id="RHEA:42896"/>
        <dbReference type="Rhea" id="RHEA-COMP:10271"/>
        <dbReference type="Rhea" id="RHEA-COMP:10272"/>
        <dbReference type="ChEBI" id="CHEBI:15378"/>
        <dbReference type="ChEBI" id="CHEBI:30011"/>
        <dbReference type="ChEBI" id="CHEBI:57856"/>
        <dbReference type="ChEBI" id="CHEBI:59789"/>
        <dbReference type="ChEBI" id="CHEBI:61891"/>
        <dbReference type="EC" id="2.1.1.297"/>
    </reaction>
</comment>
<feature type="binding site" evidence="5">
    <location>
        <position position="181"/>
    </location>
    <ligand>
        <name>S-adenosyl-L-methionine</name>
        <dbReference type="ChEBI" id="CHEBI:59789"/>
    </ligand>
</feature>
<name>V9H6J4_9NEIS</name>
<dbReference type="InterPro" id="IPR002052">
    <property type="entry name" value="DNA_methylase_N6_adenine_CS"/>
</dbReference>
<dbReference type="PROSITE" id="PS00092">
    <property type="entry name" value="N6_MTASE"/>
    <property type="match status" value="1"/>
</dbReference>
<gene>
    <name evidence="5" type="primary">prmC</name>
    <name evidence="8" type="ORF">HMPREF9021_00172</name>
</gene>
<evidence type="ECO:0000256" key="5">
    <source>
        <dbReference type="HAMAP-Rule" id="MF_02126"/>
    </source>
</evidence>
<dbReference type="STRING" id="641147.HMPREF9021_00172"/>
<dbReference type="EMBL" id="ADCY02000003">
    <property type="protein sequence ID" value="EFG31775.1"/>
    <property type="molecule type" value="Genomic_DNA"/>
</dbReference>
<dbReference type="Gene3D" id="1.10.8.10">
    <property type="entry name" value="DNA helicase RuvA subunit, C-terminal domain"/>
    <property type="match status" value="1"/>
</dbReference>